<dbReference type="InterPro" id="IPR016187">
    <property type="entry name" value="CTDL_fold"/>
</dbReference>
<evidence type="ECO:0000313" key="2">
    <source>
        <dbReference type="Proteomes" id="UP001550628"/>
    </source>
</evidence>
<dbReference type="SUPFAM" id="SSF56436">
    <property type="entry name" value="C-type lectin-like"/>
    <property type="match status" value="1"/>
</dbReference>
<dbReference type="RefSeq" id="WP_356960000.1">
    <property type="nucleotide sequence ID" value="NZ_JBEYBD010000041.1"/>
</dbReference>
<comment type="caution">
    <text evidence="1">The sequence shown here is derived from an EMBL/GenBank/DDBJ whole genome shotgun (WGS) entry which is preliminary data.</text>
</comment>
<accession>A0ABV2WSN0</accession>
<dbReference type="Gene3D" id="3.90.1580.10">
    <property type="entry name" value="paralog of FGE (formylglycine-generating enzyme)"/>
    <property type="match status" value="1"/>
</dbReference>
<evidence type="ECO:0000313" key="1">
    <source>
        <dbReference type="EMBL" id="MEU1953895.1"/>
    </source>
</evidence>
<gene>
    <name evidence="1" type="ORF">ABZ510_18780</name>
</gene>
<proteinExistence type="predicted"/>
<dbReference type="InterPro" id="IPR042095">
    <property type="entry name" value="SUMF_sf"/>
</dbReference>
<organism evidence="1 2">
    <name type="scientific">Nocardia rhamnosiphila</name>
    <dbReference type="NCBI Taxonomy" id="426716"/>
    <lineage>
        <taxon>Bacteria</taxon>
        <taxon>Bacillati</taxon>
        <taxon>Actinomycetota</taxon>
        <taxon>Actinomycetes</taxon>
        <taxon>Mycobacteriales</taxon>
        <taxon>Nocardiaceae</taxon>
        <taxon>Nocardia</taxon>
    </lineage>
</organism>
<protein>
    <recommendedName>
        <fullName evidence="3">Sulfatase-modifying factor enzyme domain-containing protein</fullName>
    </recommendedName>
</protein>
<name>A0ABV2WSN0_9NOCA</name>
<dbReference type="Proteomes" id="UP001550628">
    <property type="component" value="Unassembled WGS sequence"/>
</dbReference>
<keyword evidence="2" id="KW-1185">Reference proteome</keyword>
<sequence length="327" mass="35319">MAPYDASRENAGVTHGDLTATRWQELSDEWAMRVARAIARENSAELVGFHSHEYVGRRQRIALFDKAGTRFSLVPGGRVRLGYDGGRFVPSPHQAADFAESAEEYGLPAITEFVDTTTSPDRIVELPAMLVGVEALDPCLVSVPADDPRVLELIAESGARPGATVVLSGADGGLKVEFDELGQVRHAQVVEQVSYEQALRATAALGVRASTPDEWEYACGAGASTLFRWGDDSLDGGYPFDHSAGPHREANLWGLMIGQDPYRHEFTTEPAVVCGGDGGSATCGGAGFFLGWLTLATAYRDRDFGAWLESDDRYVTELLIRPVAELI</sequence>
<evidence type="ECO:0008006" key="3">
    <source>
        <dbReference type="Google" id="ProtNLM"/>
    </source>
</evidence>
<dbReference type="EMBL" id="JBEYBF010000012">
    <property type="protein sequence ID" value="MEU1953895.1"/>
    <property type="molecule type" value="Genomic_DNA"/>
</dbReference>
<reference evidence="1 2" key="1">
    <citation type="submission" date="2024-06" db="EMBL/GenBank/DDBJ databases">
        <title>The Natural Products Discovery Center: Release of the First 8490 Sequenced Strains for Exploring Actinobacteria Biosynthetic Diversity.</title>
        <authorList>
            <person name="Kalkreuter E."/>
            <person name="Kautsar S.A."/>
            <person name="Yang D."/>
            <person name="Bader C.D."/>
            <person name="Teijaro C.N."/>
            <person name="Fluegel L."/>
            <person name="Davis C.M."/>
            <person name="Simpson J.R."/>
            <person name="Lauterbach L."/>
            <person name="Steele A.D."/>
            <person name="Gui C."/>
            <person name="Meng S."/>
            <person name="Li G."/>
            <person name="Viehrig K."/>
            <person name="Ye F."/>
            <person name="Su P."/>
            <person name="Kiefer A.F."/>
            <person name="Nichols A."/>
            <person name="Cepeda A.J."/>
            <person name="Yan W."/>
            <person name="Fan B."/>
            <person name="Jiang Y."/>
            <person name="Adhikari A."/>
            <person name="Zheng C.-J."/>
            <person name="Schuster L."/>
            <person name="Cowan T.M."/>
            <person name="Smanski M.J."/>
            <person name="Chevrette M.G."/>
            <person name="De Carvalho L.P.S."/>
            <person name="Shen B."/>
        </authorList>
    </citation>
    <scope>NUCLEOTIDE SEQUENCE [LARGE SCALE GENOMIC DNA]</scope>
    <source>
        <strain evidence="1 2">NPDC019708</strain>
    </source>
</reference>